<reference evidence="1" key="3">
    <citation type="submission" date="2015-02" db="UniProtKB">
        <authorList>
            <consortium name="EnsemblProtists"/>
        </authorList>
    </citation>
    <scope>IDENTIFICATION</scope>
    <source>
        <strain evidence="1">DAOM BR144</strain>
    </source>
</reference>
<dbReference type="EnsemblProtists" id="PYU1_T001250">
    <property type="protein sequence ID" value="PYU1_T001250"/>
    <property type="gene ID" value="PYU1_G001250"/>
</dbReference>
<proteinExistence type="predicted"/>
<accession>K3W8F9</accession>
<dbReference type="EMBL" id="GL376626">
    <property type="status" value="NOT_ANNOTATED_CDS"/>
    <property type="molecule type" value="Genomic_DNA"/>
</dbReference>
<evidence type="ECO:0000313" key="2">
    <source>
        <dbReference type="Proteomes" id="UP000019132"/>
    </source>
</evidence>
<evidence type="ECO:0000313" key="1">
    <source>
        <dbReference type="EnsemblProtists" id="PYU1_T001250"/>
    </source>
</evidence>
<dbReference type="AlphaFoldDB" id="K3W8F9"/>
<dbReference type="HOGENOM" id="CLU_812535_0_0_1"/>
<dbReference type="Proteomes" id="UP000019132">
    <property type="component" value="Unassembled WGS sequence"/>
</dbReference>
<organism evidence="1 2">
    <name type="scientific">Globisporangium ultimum (strain ATCC 200006 / CBS 805.95 / DAOM BR144)</name>
    <name type="common">Pythium ultimum</name>
    <dbReference type="NCBI Taxonomy" id="431595"/>
    <lineage>
        <taxon>Eukaryota</taxon>
        <taxon>Sar</taxon>
        <taxon>Stramenopiles</taxon>
        <taxon>Oomycota</taxon>
        <taxon>Peronosporomycetes</taxon>
        <taxon>Pythiales</taxon>
        <taxon>Pythiaceae</taxon>
        <taxon>Globisporangium</taxon>
    </lineage>
</organism>
<dbReference type="eggNOG" id="ENOG502RYYG">
    <property type="taxonomic scope" value="Eukaryota"/>
</dbReference>
<reference evidence="2" key="1">
    <citation type="journal article" date="2010" name="Genome Biol.">
        <title>Genome sequence of the necrotrophic plant pathogen Pythium ultimum reveals original pathogenicity mechanisms and effector repertoire.</title>
        <authorList>
            <person name="Levesque C.A."/>
            <person name="Brouwer H."/>
            <person name="Cano L."/>
            <person name="Hamilton J.P."/>
            <person name="Holt C."/>
            <person name="Huitema E."/>
            <person name="Raffaele S."/>
            <person name="Robideau G.P."/>
            <person name="Thines M."/>
            <person name="Win J."/>
            <person name="Zerillo M.M."/>
            <person name="Beakes G.W."/>
            <person name="Boore J.L."/>
            <person name="Busam D."/>
            <person name="Dumas B."/>
            <person name="Ferriera S."/>
            <person name="Fuerstenberg S.I."/>
            <person name="Gachon C.M."/>
            <person name="Gaulin E."/>
            <person name="Govers F."/>
            <person name="Grenville-Briggs L."/>
            <person name="Horner N."/>
            <person name="Hostetler J."/>
            <person name="Jiang R.H."/>
            <person name="Johnson J."/>
            <person name="Krajaejun T."/>
            <person name="Lin H."/>
            <person name="Meijer H.J."/>
            <person name="Moore B."/>
            <person name="Morris P."/>
            <person name="Phuntmart V."/>
            <person name="Puiu D."/>
            <person name="Shetty J."/>
            <person name="Stajich J.E."/>
            <person name="Tripathy S."/>
            <person name="Wawra S."/>
            <person name="van West P."/>
            <person name="Whitty B.R."/>
            <person name="Coutinho P.M."/>
            <person name="Henrissat B."/>
            <person name="Martin F."/>
            <person name="Thomas P.D."/>
            <person name="Tyler B.M."/>
            <person name="De Vries R.P."/>
            <person name="Kamoun S."/>
            <person name="Yandell M."/>
            <person name="Tisserat N."/>
            <person name="Buell C.R."/>
        </authorList>
    </citation>
    <scope>NUCLEOTIDE SEQUENCE</scope>
    <source>
        <strain evidence="2">DAOM:BR144</strain>
    </source>
</reference>
<dbReference type="VEuPathDB" id="FungiDB:PYU1_G001250"/>
<name>K3W8F9_GLOUD</name>
<sequence length="321" mass="34982">MGGGPPNADVVRSSCILTFPEETMAEPVPVDAWYLYAVGLTFLRRLARDRVGDDMRISLLMQQLADEAAGESATTMDEEQEQQERVKRYIAVSSDDILKRALQETFEHPEKALVLHIISLEKVLGLKSIHVRPEINPNVSPEPVAPMGLVFPTLHVENALPQVTPVPMAMSMSYSMRKSVFEPPKQLDDDDVKPMGNAKLLSQSANFIEEREYTWTGGAQQQEAQAPALVQQQQLSAVVTTTSESVTPQTQVLPSVAKQVDVDDEVDVSSIPMARVVGDSAFDGVQQIASDYVMLELQHGAGLPTEAASGDANSNLSPTRA</sequence>
<dbReference type="InParanoid" id="K3W8F9"/>
<keyword evidence="2" id="KW-1185">Reference proteome</keyword>
<reference evidence="2" key="2">
    <citation type="submission" date="2010-04" db="EMBL/GenBank/DDBJ databases">
        <authorList>
            <person name="Buell R."/>
            <person name="Hamilton J."/>
            <person name="Hostetler J."/>
        </authorList>
    </citation>
    <scope>NUCLEOTIDE SEQUENCE [LARGE SCALE GENOMIC DNA]</scope>
    <source>
        <strain evidence="2">DAOM:BR144</strain>
    </source>
</reference>
<protein>
    <submittedName>
        <fullName evidence="1">Uncharacterized protein</fullName>
    </submittedName>
</protein>